<dbReference type="PRINTS" id="PR00007">
    <property type="entry name" value="COMPLEMNTC1Q"/>
</dbReference>
<feature type="transmembrane region" description="Helical" evidence="4">
    <location>
        <begin position="53"/>
        <end position="70"/>
    </location>
</feature>
<dbReference type="InterPro" id="IPR008983">
    <property type="entry name" value="Tumour_necrosis_fac-like_dom"/>
</dbReference>
<evidence type="ECO:0000256" key="3">
    <source>
        <dbReference type="ARBA" id="ARBA00022729"/>
    </source>
</evidence>
<evidence type="ECO:0000259" key="5">
    <source>
        <dbReference type="PROSITE" id="PS50871"/>
    </source>
</evidence>
<comment type="subcellular location">
    <subcellularLocation>
        <location evidence="1">Secreted</location>
    </subcellularLocation>
</comment>
<organism evidence="6 7">
    <name type="scientific">Mytilus coruscus</name>
    <name type="common">Sea mussel</name>
    <dbReference type="NCBI Taxonomy" id="42192"/>
    <lineage>
        <taxon>Eukaryota</taxon>
        <taxon>Metazoa</taxon>
        <taxon>Spiralia</taxon>
        <taxon>Lophotrochozoa</taxon>
        <taxon>Mollusca</taxon>
        <taxon>Bivalvia</taxon>
        <taxon>Autobranchia</taxon>
        <taxon>Pteriomorphia</taxon>
        <taxon>Mytilida</taxon>
        <taxon>Mytiloidea</taxon>
        <taxon>Mytilidae</taxon>
        <taxon>Mytilinae</taxon>
        <taxon>Mytilus</taxon>
    </lineage>
</organism>
<dbReference type="GO" id="GO:0005576">
    <property type="term" value="C:extracellular region"/>
    <property type="evidence" value="ECO:0007669"/>
    <property type="project" value="UniProtKB-SubCell"/>
</dbReference>
<evidence type="ECO:0000256" key="1">
    <source>
        <dbReference type="ARBA" id="ARBA00004613"/>
    </source>
</evidence>
<keyword evidence="4" id="KW-0472">Membrane</keyword>
<dbReference type="InterPro" id="IPR001073">
    <property type="entry name" value="C1q_dom"/>
</dbReference>
<protein>
    <submittedName>
        <fullName evidence="6">C1QL</fullName>
    </submittedName>
</protein>
<evidence type="ECO:0000313" key="7">
    <source>
        <dbReference type="Proteomes" id="UP000507470"/>
    </source>
</evidence>
<dbReference type="EMBL" id="CACVKT020010007">
    <property type="protein sequence ID" value="CAC5424341.1"/>
    <property type="molecule type" value="Genomic_DNA"/>
</dbReference>
<evidence type="ECO:0000256" key="2">
    <source>
        <dbReference type="ARBA" id="ARBA00022525"/>
    </source>
</evidence>
<keyword evidence="4" id="KW-0812">Transmembrane</keyword>
<dbReference type="Pfam" id="PF00386">
    <property type="entry name" value="C1q"/>
    <property type="match status" value="1"/>
</dbReference>
<proteinExistence type="predicted"/>
<keyword evidence="7" id="KW-1185">Reference proteome</keyword>
<dbReference type="AlphaFoldDB" id="A0A6J8EYR0"/>
<name>A0A6J8EYR0_MYTCO</name>
<feature type="domain" description="C1q" evidence="5">
    <location>
        <begin position="119"/>
        <end position="250"/>
    </location>
</feature>
<reference evidence="6 7" key="1">
    <citation type="submission" date="2020-06" db="EMBL/GenBank/DDBJ databases">
        <authorList>
            <person name="Li R."/>
            <person name="Bekaert M."/>
        </authorList>
    </citation>
    <scope>NUCLEOTIDE SEQUENCE [LARGE SCALE GENOMIC DNA]</scope>
    <source>
        <strain evidence="7">wild</strain>
    </source>
</reference>
<keyword evidence="3" id="KW-0732">Signal</keyword>
<dbReference type="Gene3D" id="2.60.120.40">
    <property type="match status" value="1"/>
</dbReference>
<dbReference type="PROSITE" id="PS50871">
    <property type="entry name" value="C1Q"/>
    <property type="match status" value="1"/>
</dbReference>
<evidence type="ECO:0000313" key="6">
    <source>
        <dbReference type="EMBL" id="CAC5424341.1"/>
    </source>
</evidence>
<dbReference type="Proteomes" id="UP000507470">
    <property type="component" value="Unassembled WGS sequence"/>
</dbReference>
<evidence type="ECO:0000256" key="4">
    <source>
        <dbReference type="SAM" id="Phobius"/>
    </source>
</evidence>
<dbReference type="SUPFAM" id="SSF49842">
    <property type="entry name" value="TNF-like"/>
    <property type="match status" value="1"/>
</dbReference>
<accession>A0A6J8EYR0</accession>
<keyword evidence="4" id="KW-1133">Transmembrane helix</keyword>
<dbReference type="OrthoDB" id="6368610at2759"/>
<dbReference type="InterPro" id="IPR050822">
    <property type="entry name" value="Cerebellin_Synaptic_Org"/>
</dbReference>
<keyword evidence="2" id="KW-0964">Secreted</keyword>
<dbReference type="PANTHER" id="PTHR22923">
    <property type="entry name" value="CEREBELLIN-RELATED"/>
    <property type="match status" value="1"/>
</dbReference>
<dbReference type="PANTHER" id="PTHR22923:SF116">
    <property type="entry name" value="C1Q DOMAIN-CONTAINING PROTEIN"/>
    <property type="match status" value="1"/>
</dbReference>
<gene>
    <name evidence="6" type="ORF">MCOR_56259</name>
</gene>
<dbReference type="SMART" id="SM00110">
    <property type="entry name" value="C1Q"/>
    <property type="match status" value="1"/>
</dbReference>
<sequence>MTAFYTAGVYQLKKQHNDHSIVHSDPRYISLQIQALNLVFITSLYHLHHLTQVMGLIVHIFAAIFALNFLGRPALQLEQSVLDLFPEFTRLKQDIKSELASIKSKLQSKKCSNFFKNVDKIRELHFMQKLQPRIEVMVPSKTVVFDYVITNIGSAYNNRNGHFTAPYDGVYFFVATFHSIRIYNSYGLHLQMVKNNYVLSEASAGASSDGSSMNAIVSLKRGDVIKIRNNPIRRGTFKEGMTFFSGYLVY</sequence>